<reference evidence="13 14" key="1">
    <citation type="journal article" date="2016" name="BMC Genomics">
        <title>Combined genomic and structural analyses of a cultured magnetotactic bacterium reveals its niche adaptation to a dynamic environment.</title>
        <authorList>
            <person name="Araujo A.C."/>
            <person name="Morillo V."/>
            <person name="Cypriano J."/>
            <person name="Teixeira L.C."/>
            <person name="Leao P."/>
            <person name="Lyra S."/>
            <person name="Almeida L.G."/>
            <person name="Bazylinski D.A."/>
            <person name="Vasconcellos A.T."/>
            <person name="Abreu F."/>
            <person name="Lins U."/>
        </authorList>
    </citation>
    <scope>NUCLEOTIDE SEQUENCE [LARGE SCALE GENOMIC DNA]</scope>
    <source>
        <strain evidence="13 14">IT-1</strain>
    </source>
</reference>
<keyword evidence="7 10" id="KW-0067">ATP-binding</keyword>
<name>A0A1Y2K7A9_9PROT</name>
<evidence type="ECO:0000259" key="12">
    <source>
        <dbReference type="Pfam" id="PF08544"/>
    </source>
</evidence>
<dbReference type="HAMAP" id="MF_00061">
    <property type="entry name" value="IspE"/>
    <property type="match status" value="1"/>
</dbReference>
<dbReference type="STRING" id="1434232.MAIT1_04120"/>
<dbReference type="Gene3D" id="3.30.230.10">
    <property type="match status" value="1"/>
</dbReference>
<dbReference type="GO" id="GO:0019288">
    <property type="term" value="P:isopentenyl diphosphate biosynthetic process, methylerythritol 4-phosphate pathway"/>
    <property type="evidence" value="ECO:0007669"/>
    <property type="project" value="UniProtKB-UniRule"/>
</dbReference>
<dbReference type="InterPro" id="IPR020568">
    <property type="entry name" value="Ribosomal_Su5_D2-typ_SF"/>
</dbReference>
<dbReference type="AlphaFoldDB" id="A0A1Y2K7A9"/>
<keyword evidence="14" id="KW-1185">Reference proteome</keyword>
<evidence type="ECO:0000256" key="6">
    <source>
        <dbReference type="ARBA" id="ARBA00022777"/>
    </source>
</evidence>
<dbReference type="EMBL" id="LVJN01000019">
    <property type="protein sequence ID" value="OSM04252.1"/>
    <property type="molecule type" value="Genomic_DNA"/>
</dbReference>
<dbReference type="RefSeq" id="WP_158089443.1">
    <property type="nucleotide sequence ID" value="NZ_LVJN01000019.1"/>
</dbReference>
<dbReference type="SUPFAM" id="SSF54211">
    <property type="entry name" value="Ribosomal protein S5 domain 2-like"/>
    <property type="match status" value="1"/>
</dbReference>
<dbReference type="Gene3D" id="3.30.70.890">
    <property type="entry name" value="GHMP kinase, C-terminal domain"/>
    <property type="match status" value="1"/>
</dbReference>
<dbReference type="Proteomes" id="UP000194003">
    <property type="component" value="Unassembled WGS sequence"/>
</dbReference>
<dbReference type="InterPro" id="IPR036554">
    <property type="entry name" value="GHMP_kinase_C_sf"/>
</dbReference>
<evidence type="ECO:0000256" key="9">
    <source>
        <dbReference type="ARBA" id="ARBA00032554"/>
    </source>
</evidence>
<feature type="domain" description="GHMP kinase C-terminal" evidence="12">
    <location>
        <begin position="212"/>
        <end position="272"/>
    </location>
</feature>
<feature type="active site" evidence="10">
    <location>
        <position position="139"/>
    </location>
</feature>
<dbReference type="Pfam" id="PF00288">
    <property type="entry name" value="GHMP_kinases_N"/>
    <property type="match status" value="1"/>
</dbReference>
<evidence type="ECO:0000256" key="4">
    <source>
        <dbReference type="ARBA" id="ARBA00022679"/>
    </source>
</evidence>
<dbReference type="GO" id="GO:0005524">
    <property type="term" value="F:ATP binding"/>
    <property type="evidence" value="ECO:0007669"/>
    <property type="project" value="UniProtKB-UniRule"/>
</dbReference>
<evidence type="ECO:0000256" key="8">
    <source>
        <dbReference type="ARBA" id="ARBA00023229"/>
    </source>
</evidence>
<dbReference type="EC" id="2.7.1.148" evidence="2 10"/>
<evidence type="ECO:0000256" key="2">
    <source>
        <dbReference type="ARBA" id="ARBA00012052"/>
    </source>
</evidence>
<comment type="similarity">
    <text evidence="1 10">Belongs to the GHMP kinase family. IspE subfamily.</text>
</comment>
<dbReference type="InterPro" id="IPR013750">
    <property type="entry name" value="GHMP_kinase_C_dom"/>
</dbReference>
<evidence type="ECO:0000256" key="10">
    <source>
        <dbReference type="HAMAP-Rule" id="MF_00061"/>
    </source>
</evidence>
<evidence type="ECO:0000313" key="13">
    <source>
        <dbReference type="EMBL" id="OSM04252.1"/>
    </source>
</evidence>
<keyword evidence="4 10" id="KW-0808">Transferase</keyword>
<comment type="catalytic activity">
    <reaction evidence="10">
        <text>4-CDP-2-C-methyl-D-erythritol + ATP = 4-CDP-2-C-methyl-D-erythritol 2-phosphate + ADP + H(+)</text>
        <dbReference type="Rhea" id="RHEA:18437"/>
        <dbReference type="ChEBI" id="CHEBI:15378"/>
        <dbReference type="ChEBI" id="CHEBI:30616"/>
        <dbReference type="ChEBI" id="CHEBI:57823"/>
        <dbReference type="ChEBI" id="CHEBI:57919"/>
        <dbReference type="ChEBI" id="CHEBI:456216"/>
        <dbReference type="EC" id="2.7.1.148"/>
    </reaction>
</comment>
<keyword evidence="5 10" id="KW-0547">Nucleotide-binding</keyword>
<feature type="active site" evidence="10">
    <location>
        <position position="14"/>
    </location>
</feature>
<evidence type="ECO:0000256" key="7">
    <source>
        <dbReference type="ARBA" id="ARBA00022840"/>
    </source>
</evidence>
<dbReference type="GO" id="GO:0016114">
    <property type="term" value="P:terpenoid biosynthetic process"/>
    <property type="evidence" value="ECO:0007669"/>
    <property type="project" value="UniProtKB-UniRule"/>
</dbReference>
<comment type="caution">
    <text evidence="13">The sequence shown here is derived from an EMBL/GenBank/DDBJ whole genome shotgun (WGS) entry which is preliminary data.</text>
</comment>
<sequence>MSDAAAHIYSAPAKINLALRVLGRRADGYHLLDTVMVFVDLCDTLHITPTYGPIVVSCDPPVTGRPEENLVYQAAAALAARAGRSVGAEIHIEKRIPSAAGMGGGSSDCGVTLRALNDLWGLGLSIQELIDIGVTLGADVPLFVLGQAALAGGIGEELQPLPHLPLVHLVLVNPGFPLSTGEVFKIHGGHAPETAAALAIPDARRGESALGLLENHLEPAALQLAPQLTEMRAALLQAGAQGALMSGSGATFFGVFADADAAQRAAEAIAARHPQWWVRATTSMNAIKKEK</sequence>
<evidence type="ECO:0000259" key="11">
    <source>
        <dbReference type="Pfam" id="PF00288"/>
    </source>
</evidence>
<dbReference type="UniPathway" id="UPA00056">
    <property type="reaction ID" value="UER00094"/>
</dbReference>
<evidence type="ECO:0000256" key="5">
    <source>
        <dbReference type="ARBA" id="ARBA00022741"/>
    </source>
</evidence>
<proteinExistence type="inferred from homology"/>
<feature type="binding site" evidence="10">
    <location>
        <begin position="97"/>
        <end position="107"/>
    </location>
    <ligand>
        <name>ATP</name>
        <dbReference type="ChEBI" id="CHEBI:30616"/>
    </ligand>
</feature>
<protein>
    <recommendedName>
        <fullName evidence="3 10">4-diphosphocytidyl-2-C-methyl-D-erythritol kinase</fullName>
        <shortName evidence="10">CMK</shortName>
        <ecNumber evidence="2 10">2.7.1.148</ecNumber>
    </recommendedName>
    <alternativeName>
        <fullName evidence="9 10">4-(cytidine-5'-diphospho)-2-C-methyl-D-erythritol kinase</fullName>
    </alternativeName>
</protein>
<dbReference type="InterPro" id="IPR004424">
    <property type="entry name" value="IspE"/>
</dbReference>
<dbReference type="PANTHER" id="PTHR43527:SF2">
    <property type="entry name" value="4-DIPHOSPHOCYTIDYL-2-C-METHYL-D-ERYTHRITOL KINASE, CHLOROPLASTIC"/>
    <property type="match status" value="1"/>
</dbReference>
<evidence type="ECO:0000256" key="3">
    <source>
        <dbReference type="ARBA" id="ARBA00017473"/>
    </source>
</evidence>
<accession>A0A1Y2K7A9</accession>
<dbReference type="NCBIfam" id="TIGR00154">
    <property type="entry name" value="ispE"/>
    <property type="match status" value="1"/>
</dbReference>
<dbReference type="Pfam" id="PF08544">
    <property type="entry name" value="GHMP_kinases_C"/>
    <property type="match status" value="1"/>
</dbReference>
<evidence type="ECO:0000313" key="14">
    <source>
        <dbReference type="Proteomes" id="UP000194003"/>
    </source>
</evidence>
<feature type="domain" description="GHMP kinase N-terminal" evidence="11">
    <location>
        <begin position="69"/>
        <end position="146"/>
    </location>
</feature>
<dbReference type="OrthoDB" id="9809438at2"/>
<dbReference type="InterPro" id="IPR006204">
    <property type="entry name" value="GHMP_kinase_N_dom"/>
</dbReference>
<dbReference type="GO" id="GO:0050515">
    <property type="term" value="F:4-(cytidine 5'-diphospho)-2-C-methyl-D-erythritol kinase activity"/>
    <property type="evidence" value="ECO:0007669"/>
    <property type="project" value="UniProtKB-UniRule"/>
</dbReference>
<dbReference type="SUPFAM" id="SSF55060">
    <property type="entry name" value="GHMP Kinase, C-terminal domain"/>
    <property type="match status" value="1"/>
</dbReference>
<dbReference type="NCBIfam" id="NF011202">
    <property type="entry name" value="PRK14608.1"/>
    <property type="match status" value="1"/>
</dbReference>
<comment type="pathway">
    <text evidence="10">Isoprenoid biosynthesis; isopentenyl diphosphate biosynthesis via DXP pathway; isopentenyl diphosphate from 1-deoxy-D-xylulose 5-phosphate: step 3/6.</text>
</comment>
<dbReference type="PANTHER" id="PTHR43527">
    <property type="entry name" value="4-DIPHOSPHOCYTIDYL-2-C-METHYL-D-ERYTHRITOL KINASE, CHLOROPLASTIC"/>
    <property type="match status" value="1"/>
</dbReference>
<comment type="function">
    <text evidence="10">Catalyzes the phosphorylation of the position 2 hydroxy group of 4-diphosphocytidyl-2C-methyl-D-erythritol.</text>
</comment>
<dbReference type="PIRSF" id="PIRSF010376">
    <property type="entry name" value="IspE"/>
    <property type="match status" value="1"/>
</dbReference>
<organism evidence="13 14">
    <name type="scientific">Magnetofaba australis IT-1</name>
    <dbReference type="NCBI Taxonomy" id="1434232"/>
    <lineage>
        <taxon>Bacteria</taxon>
        <taxon>Pseudomonadati</taxon>
        <taxon>Pseudomonadota</taxon>
        <taxon>Magnetococcia</taxon>
        <taxon>Magnetococcales</taxon>
        <taxon>Magnetococcaceae</taxon>
        <taxon>Magnetofaba</taxon>
    </lineage>
</organism>
<keyword evidence="6 10" id="KW-0418">Kinase</keyword>
<evidence type="ECO:0000256" key="1">
    <source>
        <dbReference type="ARBA" id="ARBA00009684"/>
    </source>
</evidence>
<dbReference type="InterPro" id="IPR014721">
    <property type="entry name" value="Ribsml_uS5_D2-typ_fold_subgr"/>
</dbReference>
<gene>
    <name evidence="10" type="primary">ispE</name>
    <name evidence="13" type="ORF">MAIT1_04120</name>
</gene>
<keyword evidence="8 10" id="KW-0414">Isoprene biosynthesis</keyword>